<keyword evidence="9" id="KW-0256">Endoplasmic reticulum</keyword>
<feature type="transmembrane region" description="Helical" evidence="9">
    <location>
        <begin position="190"/>
        <end position="211"/>
    </location>
</feature>
<dbReference type="Pfam" id="PF16491">
    <property type="entry name" value="Peptidase_M48_N"/>
    <property type="match status" value="1"/>
</dbReference>
<dbReference type="RefSeq" id="XP_017024864.1">
    <property type="nucleotide sequence ID" value="XM_017169375.3"/>
</dbReference>
<evidence type="ECO:0000259" key="10">
    <source>
        <dbReference type="Pfam" id="PF01435"/>
    </source>
</evidence>
<comment type="function">
    <text evidence="9">Proteolytically removes the C-terminal three residues of farnesylated proteins.</text>
</comment>
<feature type="domain" description="CAAX prenyl protease 1 N-terminal" evidence="11">
    <location>
        <begin position="38"/>
        <end position="215"/>
    </location>
</feature>
<keyword evidence="1 9" id="KW-0645">Protease</keyword>
<evidence type="ECO:0000256" key="6">
    <source>
        <dbReference type="ARBA" id="ARBA00044456"/>
    </source>
</evidence>
<feature type="transmembrane region" description="Helical" evidence="9">
    <location>
        <begin position="107"/>
        <end position="128"/>
    </location>
</feature>
<dbReference type="AlphaFoldDB" id="A0A6P4IN19"/>
<feature type="transmembrane region" description="Helical" evidence="9">
    <location>
        <begin position="12"/>
        <end position="32"/>
    </location>
</feature>
<feature type="binding site" evidence="8">
    <location>
        <position position="388"/>
    </location>
    <ligand>
        <name>Zn(2+)</name>
        <dbReference type="ChEBI" id="CHEBI:29105"/>
        <note>catalytic</note>
    </ligand>
</feature>
<comment type="similarity">
    <text evidence="9">Belongs to the peptidase M48A family.</text>
</comment>
<evidence type="ECO:0000256" key="8">
    <source>
        <dbReference type="PIRSR" id="PIRSR627057-2"/>
    </source>
</evidence>
<feature type="active site" evidence="7">
    <location>
        <position position="308"/>
    </location>
</feature>
<dbReference type="InterPro" id="IPR027057">
    <property type="entry name" value="CAXX_Prtase_1"/>
</dbReference>
<keyword evidence="9" id="KW-0472">Membrane</keyword>
<keyword evidence="4 8" id="KW-0862">Zinc</keyword>
<dbReference type="Pfam" id="PF01435">
    <property type="entry name" value="Peptidase_M48"/>
    <property type="match status" value="1"/>
</dbReference>
<evidence type="ECO:0000256" key="9">
    <source>
        <dbReference type="RuleBase" id="RU366005"/>
    </source>
</evidence>
<evidence type="ECO:0000259" key="11">
    <source>
        <dbReference type="Pfam" id="PF16491"/>
    </source>
</evidence>
<dbReference type="CDD" id="cd07343">
    <property type="entry name" value="M48A_Zmpste24p_like"/>
    <property type="match status" value="1"/>
</dbReference>
<evidence type="ECO:0000256" key="3">
    <source>
        <dbReference type="ARBA" id="ARBA00022801"/>
    </source>
</evidence>
<dbReference type="Gene3D" id="3.30.2010.10">
    <property type="entry name" value="Metalloproteases ('zincins'), catalytic domain"/>
    <property type="match status" value="1"/>
</dbReference>
<evidence type="ECO:0000256" key="4">
    <source>
        <dbReference type="ARBA" id="ARBA00022833"/>
    </source>
</evidence>
<evidence type="ECO:0000256" key="1">
    <source>
        <dbReference type="ARBA" id="ARBA00022670"/>
    </source>
</evidence>
<feature type="active site" description="Proton donor" evidence="7">
    <location>
        <position position="392"/>
    </location>
</feature>
<accession>A0A6P4IN19</accession>
<dbReference type="EC" id="3.4.24.84" evidence="9"/>
<name>A0A6P4IN19_DROKI</name>
<evidence type="ECO:0000256" key="7">
    <source>
        <dbReference type="PIRSR" id="PIRSR627057-1"/>
    </source>
</evidence>
<dbReference type="GO" id="GO:0004222">
    <property type="term" value="F:metalloendopeptidase activity"/>
    <property type="evidence" value="ECO:0007669"/>
    <property type="project" value="UniProtKB-UniRule"/>
</dbReference>
<keyword evidence="9" id="KW-1133">Transmembrane helix</keyword>
<comment type="subcellular location">
    <subcellularLocation>
        <location evidence="9">Endoplasmic reticulum membrane</location>
        <topology evidence="9">Multi-pass membrane protein</topology>
    </subcellularLocation>
</comment>
<keyword evidence="2 8" id="KW-0479">Metal-binding</keyword>
<comment type="catalytic activity">
    <reaction evidence="6 9">
        <text>Hydrolyzes the peptide bond -P2-(S-farnesyl or geranylgeranyl)C-P1'-P2'-P3'-COOH where P1' and P2' are amino acids with aliphatic side chains and P3' is any C-terminal residue.</text>
        <dbReference type="EC" id="3.4.24.84"/>
    </reaction>
</comment>
<feature type="transmembrane region" description="Helical" evidence="9">
    <location>
        <begin position="69"/>
        <end position="95"/>
    </location>
</feature>
<keyword evidence="9" id="KW-0812">Transmembrane</keyword>
<reference evidence="12" key="1">
    <citation type="submission" date="2025-05" db="UniProtKB">
        <authorList>
            <consortium name="RefSeq"/>
        </authorList>
    </citation>
    <scope>NUCLEOTIDE SEQUENCE [LARGE SCALE GENOMIC DNA]</scope>
    <source>
        <strain evidence="12">14028-0561.14</strain>
    </source>
</reference>
<gene>
    <name evidence="13" type="primary">ste24b</name>
</gene>
<comment type="cofactor">
    <cofactor evidence="8 9">
        <name>Zn(2+)</name>
        <dbReference type="ChEBI" id="CHEBI:29105"/>
    </cofactor>
    <text evidence="8 9">Binds 1 zinc ion per subunit.</text>
</comment>
<dbReference type="PANTHER" id="PTHR10120">
    <property type="entry name" value="CAAX PRENYL PROTEASE 1"/>
    <property type="match status" value="1"/>
</dbReference>
<dbReference type="Proteomes" id="UP001652661">
    <property type="component" value="Chromosome 2R"/>
</dbReference>
<dbReference type="GO" id="GO:0046872">
    <property type="term" value="F:metal ion binding"/>
    <property type="evidence" value="ECO:0007669"/>
    <property type="project" value="UniProtKB-UniRule"/>
</dbReference>
<keyword evidence="12" id="KW-1185">Reference proteome</keyword>
<keyword evidence="5 9" id="KW-0482">Metalloprotease</keyword>
<sequence>MAAYFWDDPIIVLYLMIAVLVLDNFWAVYLLLRELNVAYKVDKVPDVIQPFLPQELYDRMRIYKIHKGWLTIVNALITVVLLGVLELYFGFYAWLWGVAAKCALGEWMKHEACVSVIFVVMLSFYLWLKNLPAVLYDKICIRKLQQRPKPPWLVRLCQFTFELILGLIFTILMVVALVFTFIGLGLYAPLALYIQMVVITVTLILLIPIFIDPFMGRRVQLENGALRSALEALTRRAGFPMRQVHIIRVHDPNAGSNAFFYGSCCLKRIVIFDTLLLNKGQRDLSNLEPEEVGKGLSDTQVTAVVAHELGHWRHGHFYKALVTFQLHLALTILLFALVFPRGPIYQAVGFEPDLQPIIVGFLIIFGFVMTPYMTLINFGMLSMTRCFEYQADRYAFGLGYGPDLRLALLKLYADNLAFPVSDRCYSQWHHTHPTMLERLDRLSSL</sequence>
<dbReference type="GO" id="GO:0071586">
    <property type="term" value="P:CAAX-box protein processing"/>
    <property type="evidence" value="ECO:0007669"/>
    <property type="project" value="UniProtKB-UniRule"/>
</dbReference>
<evidence type="ECO:0000256" key="5">
    <source>
        <dbReference type="ARBA" id="ARBA00023049"/>
    </source>
</evidence>
<feature type="transmembrane region" description="Helical" evidence="9">
    <location>
        <begin position="357"/>
        <end position="375"/>
    </location>
</feature>
<evidence type="ECO:0000313" key="13">
    <source>
        <dbReference type="RefSeq" id="XP_017024864.1"/>
    </source>
</evidence>
<feature type="transmembrane region" description="Helical" evidence="9">
    <location>
        <begin position="317"/>
        <end position="337"/>
    </location>
</feature>
<dbReference type="InterPro" id="IPR001915">
    <property type="entry name" value="Peptidase_M48"/>
</dbReference>
<feature type="domain" description="Peptidase M48" evidence="10">
    <location>
        <begin position="221"/>
        <end position="444"/>
    </location>
</feature>
<dbReference type="FunFam" id="3.30.2010.10:FF:000010">
    <property type="entry name" value="M48 family peptidase"/>
    <property type="match status" value="1"/>
</dbReference>
<keyword evidence="3 9" id="KW-0378">Hydrolase</keyword>
<evidence type="ECO:0000313" key="12">
    <source>
        <dbReference type="Proteomes" id="UP001652661"/>
    </source>
</evidence>
<feature type="binding site" evidence="8">
    <location>
        <position position="311"/>
    </location>
    <ligand>
        <name>Zn(2+)</name>
        <dbReference type="ChEBI" id="CHEBI:29105"/>
        <note>catalytic</note>
    </ligand>
</feature>
<feature type="transmembrane region" description="Helical" evidence="9">
    <location>
        <begin position="152"/>
        <end position="184"/>
    </location>
</feature>
<protein>
    <recommendedName>
        <fullName evidence="9">CAAX prenyl protease</fullName>
        <ecNumber evidence="9">3.4.24.84</ecNumber>
    </recommendedName>
</protein>
<reference evidence="13" key="2">
    <citation type="submission" date="2025-08" db="UniProtKB">
        <authorList>
            <consortium name="RefSeq"/>
        </authorList>
    </citation>
    <scope>IDENTIFICATION</scope>
    <source>
        <strain evidence="13">14028-0561.14</strain>
        <tissue evidence="13">Whole fly</tissue>
    </source>
</reference>
<dbReference type="InterPro" id="IPR032456">
    <property type="entry name" value="Peptidase_M48_N"/>
</dbReference>
<dbReference type="GO" id="GO:0005789">
    <property type="term" value="C:endoplasmic reticulum membrane"/>
    <property type="evidence" value="ECO:0007669"/>
    <property type="project" value="UniProtKB-SubCell"/>
</dbReference>
<organism evidence="12 13">
    <name type="scientific">Drosophila kikkawai</name>
    <name type="common">Fruit fly</name>
    <dbReference type="NCBI Taxonomy" id="30033"/>
    <lineage>
        <taxon>Eukaryota</taxon>
        <taxon>Metazoa</taxon>
        <taxon>Ecdysozoa</taxon>
        <taxon>Arthropoda</taxon>
        <taxon>Hexapoda</taxon>
        <taxon>Insecta</taxon>
        <taxon>Pterygota</taxon>
        <taxon>Neoptera</taxon>
        <taxon>Endopterygota</taxon>
        <taxon>Diptera</taxon>
        <taxon>Brachycera</taxon>
        <taxon>Muscomorpha</taxon>
        <taxon>Ephydroidea</taxon>
        <taxon>Drosophilidae</taxon>
        <taxon>Drosophila</taxon>
        <taxon>Sophophora</taxon>
    </lineage>
</organism>
<evidence type="ECO:0000256" key="2">
    <source>
        <dbReference type="ARBA" id="ARBA00022723"/>
    </source>
</evidence>
<dbReference type="OrthoDB" id="360839at2759"/>
<feature type="binding site" evidence="8">
    <location>
        <position position="307"/>
    </location>
    <ligand>
        <name>Zn(2+)</name>
        <dbReference type="ChEBI" id="CHEBI:29105"/>
        <note>catalytic</note>
    </ligand>
</feature>
<proteinExistence type="inferred from homology"/>